<keyword evidence="2 5" id="KW-0812">Transmembrane</keyword>
<evidence type="ECO:0000256" key="3">
    <source>
        <dbReference type="ARBA" id="ARBA00022989"/>
    </source>
</evidence>
<keyword evidence="6" id="KW-0808">Transferase</keyword>
<comment type="subcellular location">
    <subcellularLocation>
        <location evidence="1">Membrane</location>
        <topology evidence="1">Multi-pass membrane protein</topology>
    </subcellularLocation>
</comment>
<accession>A0ABV5WIX2</accession>
<keyword evidence="7" id="KW-1185">Reference proteome</keyword>
<proteinExistence type="predicted"/>
<dbReference type="Pfam" id="PF04140">
    <property type="entry name" value="ICMT"/>
    <property type="match status" value="1"/>
</dbReference>
<comment type="caution">
    <text evidence="6">The sequence shown here is derived from an EMBL/GenBank/DDBJ whole genome shotgun (WGS) entry which is preliminary data.</text>
</comment>
<dbReference type="Proteomes" id="UP001589609">
    <property type="component" value="Unassembled WGS sequence"/>
</dbReference>
<gene>
    <name evidence="6" type="ORF">ACFFMS_18550</name>
</gene>
<dbReference type="EC" id="2.1.1.334" evidence="6"/>
<sequence>MLGRNWSGAIQKVKNQRLIRNGPYKHIRHPIYTGIVCGICGIFLYLEPLVL</sequence>
<organism evidence="6 7">
    <name type="scientific">Ectobacillus funiculus</name>
    <dbReference type="NCBI Taxonomy" id="137993"/>
    <lineage>
        <taxon>Bacteria</taxon>
        <taxon>Bacillati</taxon>
        <taxon>Bacillota</taxon>
        <taxon>Bacilli</taxon>
        <taxon>Bacillales</taxon>
        <taxon>Bacillaceae</taxon>
        <taxon>Ectobacillus</taxon>
    </lineage>
</organism>
<dbReference type="EMBL" id="JBHMAF010000133">
    <property type="protein sequence ID" value="MFB9760342.1"/>
    <property type="molecule type" value="Genomic_DNA"/>
</dbReference>
<protein>
    <submittedName>
        <fullName evidence="6">Methyltransferase family protein</fullName>
        <ecNumber evidence="6">2.1.1.100</ecNumber>
        <ecNumber evidence="6">2.1.1.334</ecNumber>
    </submittedName>
</protein>
<evidence type="ECO:0000256" key="5">
    <source>
        <dbReference type="SAM" id="Phobius"/>
    </source>
</evidence>
<keyword evidence="4 5" id="KW-0472">Membrane</keyword>
<dbReference type="InterPro" id="IPR007269">
    <property type="entry name" value="ICMT_MeTrfase"/>
</dbReference>
<evidence type="ECO:0000256" key="4">
    <source>
        <dbReference type="ARBA" id="ARBA00023136"/>
    </source>
</evidence>
<evidence type="ECO:0000256" key="2">
    <source>
        <dbReference type="ARBA" id="ARBA00022692"/>
    </source>
</evidence>
<dbReference type="RefSeq" id="WP_379950681.1">
    <property type="nucleotide sequence ID" value="NZ_JBHMAF010000133.1"/>
</dbReference>
<keyword evidence="3 5" id="KW-1133">Transmembrane helix</keyword>
<name>A0ABV5WIX2_9BACI</name>
<dbReference type="Gene3D" id="1.20.120.1630">
    <property type="match status" value="1"/>
</dbReference>
<dbReference type="GO" id="GO:0032259">
    <property type="term" value="P:methylation"/>
    <property type="evidence" value="ECO:0007669"/>
    <property type="project" value="UniProtKB-KW"/>
</dbReference>
<evidence type="ECO:0000313" key="6">
    <source>
        <dbReference type="EMBL" id="MFB9760342.1"/>
    </source>
</evidence>
<reference evidence="6 7" key="1">
    <citation type="submission" date="2024-09" db="EMBL/GenBank/DDBJ databases">
        <authorList>
            <person name="Sun Q."/>
            <person name="Mori K."/>
        </authorList>
    </citation>
    <scope>NUCLEOTIDE SEQUENCE [LARGE SCALE GENOMIC DNA]</scope>
    <source>
        <strain evidence="6 7">JCM 11201</strain>
    </source>
</reference>
<dbReference type="EC" id="2.1.1.100" evidence="6"/>
<dbReference type="GO" id="GO:0004671">
    <property type="term" value="F:protein C-terminal S-isoprenylcysteine carboxyl O-methyltransferase activity"/>
    <property type="evidence" value="ECO:0007669"/>
    <property type="project" value="UniProtKB-EC"/>
</dbReference>
<keyword evidence="6" id="KW-0489">Methyltransferase</keyword>
<evidence type="ECO:0000256" key="1">
    <source>
        <dbReference type="ARBA" id="ARBA00004141"/>
    </source>
</evidence>
<feature type="transmembrane region" description="Helical" evidence="5">
    <location>
        <begin position="27"/>
        <end position="46"/>
    </location>
</feature>
<evidence type="ECO:0000313" key="7">
    <source>
        <dbReference type="Proteomes" id="UP001589609"/>
    </source>
</evidence>